<evidence type="ECO:0000313" key="1">
    <source>
        <dbReference type="EMBL" id="SDL87021.1"/>
    </source>
</evidence>
<dbReference type="Proteomes" id="UP000199226">
    <property type="component" value="Unassembled WGS sequence"/>
</dbReference>
<organism evidence="1 2">
    <name type="scientific">Daejeonella rubra</name>
    <dbReference type="NCBI Taxonomy" id="990371"/>
    <lineage>
        <taxon>Bacteria</taxon>
        <taxon>Pseudomonadati</taxon>
        <taxon>Bacteroidota</taxon>
        <taxon>Sphingobacteriia</taxon>
        <taxon>Sphingobacteriales</taxon>
        <taxon>Sphingobacteriaceae</taxon>
        <taxon>Daejeonella</taxon>
    </lineage>
</organism>
<dbReference type="EMBL" id="FNHH01000003">
    <property type="protein sequence ID" value="SDL87021.1"/>
    <property type="molecule type" value="Genomic_DNA"/>
</dbReference>
<protein>
    <submittedName>
        <fullName evidence="1">Uncharacterized protein</fullName>
    </submittedName>
</protein>
<sequence>MFKLIKSRAPTSWGLKNRNYKMDFGGCQKSGENCGKRLLGDNTMWLSKKRTGGIASVFIEGLTTYPIQLLQTLRGLQFSLQGALFEDFFCELVKSCSHES</sequence>
<evidence type="ECO:0000313" key="2">
    <source>
        <dbReference type="Proteomes" id="UP000199226"/>
    </source>
</evidence>
<reference evidence="2" key="1">
    <citation type="submission" date="2016-10" db="EMBL/GenBank/DDBJ databases">
        <authorList>
            <person name="Varghese N."/>
            <person name="Submissions S."/>
        </authorList>
    </citation>
    <scope>NUCLEOTIDE SEQUENCE [LARGE SCALE GENOMIC DNA]</scope>
    <source>
        <strain evidence="2">DSM 24536</strain>
    </source>
</reference>
<proteinExistence type="predicted"/>
<accession>A0A1G9NL00</accession>
<gene>
    <name evidence="1" type="ORF">SAMN05421813_10375</name>
</gene>
<keyword evidence="2" id="KW-1185">Reference proteome</keyword>
<dbReference type="AlphaFoldDB" id="A0A1G9NL00"/>
<dbReference type="STRING" id="990371.SAMN05421813_10375"/>
<name>A0A1G9NL00_9SPHI</name>